<gene>
    <name evidence="1" type="ORF">L9F63_001904</name>
</gene>
<accession>A0AAD8EI81</accession>
<feature type="non-terminal residue" evidence="1">
    <location>
        <position position="60"/>
    </location>
</feature>
<sequence length="60" mass="6921">RRAQTMFAMNNMQVVCKVSSESLYESNKVIEKFYRISKLFSKCAIQLRLANTSLSVLQDT</sequence>
<organism evidence="1 2">
    <name type="scientific">Diploptera punctata</name>
    <name type="common">Pacific beetle cockroach</name>
    <dbReference type="NCBI Taxonomy" id="6984"/>
    <lineage>
        <taxon>Eukaryota</taxon>
        <taxon>Metazoa</taxon>
        <taxon>Ecdysozoa</taxon>
        <taxon>Arthropoda</taxon>
        <taxon>Hexapoda</taxon>
        <taxon>Insecta</taxon>
        <taxon>Pterygota</taxon>
        <taxon>Neoptera</taxon>
        <taxon>Polyneoptera</taxon>
        <taxon>Dictyoptera</taxon>
        <taxon>Blattodea</taxon>
        <taxon>Blaberoidea</taxon>
        <taxon>Blaberidae</taxon>
        <taxon>Diplopterinae</taxon>
        <taxon>Diploptera</taxon>
    </lineage>
</organism>
<keyword evidence="2" id="KW-1185">Reference proteome</keyword>
<name>A0AAD8EI81_DIPPU</name>
<comment type="caution">
    <text evidence="1">The sequence shown here is derived from an EMBL/GenBank/DDBJ whole genome shotgun (WGS) entry which is preliminary data.</text>
</comment>
<evidence type="ECO:0000313" key="1">
    <source>
        <dbReference type="EMBL" id="KAJ9591550.1"/>
    </source>
</evidence>
<reference evidence="1" key="2">
    <citation type="submission" date="2023-05" db="EMBL/GenBank/DDBJ databases">
        <authorList>
            <person name="Fouks B."/>
        </authorList>
    </citation>
    <scope>NUCLEOTIDE SEQUENCE</scope>
    <source>
        <strain evidence="1">Stay&amp;Tobe</strain>
        <tissue evidence="1">Testes</tissue>
    </source>
</reference>
<dbReference type="Proteomes" id="UP001233999">
    <property type="component" value="Unassembled WGS sequence"/>
</dbReference>
<protein>
    <submittedName>
        <fullName evidence="1">Uncharacterized protein</fullName>
    </submittedName>
</protein>
<feature type="non-terminal residue" evidence="1">
    <location>
        <position position="1"/>
    </location>
</feature>
<dbReference type="EMBL" id="JASPKZ010003864">
    <property type="protein sequence ID" value="KAJ9591550.1"/>
    <property type="molecule type" value="Genomic_DNA"/>
</dbReference>
<dbReference type="AlphaFoldDB" id="A0AAD8EI81"/>
<proteinExistence type="predicted"/>
<reference evidence="1" key="1">
    <citation type="journal article" date="2023" name="IScience">
        <title>Live-bearing cockroach genome reveals convergent evolutionary mechanisms linked to viviparity in insects and beyond.</title>
        <authorList>
            <person name="Fouks B."/>
            <person name="Harrison M.C."/>
            <person name="Mikhailova A.A."/>
            <person name="Marchal E."/>
            <person name="English S."/>
            <person name="Carruthers M."/>
            <person name="Jennings E.C."/>
            <person name="Chiamaka E.L."/>
            <person name="Frigard R.A."/>
            <person name="Pippel M."/>
            <person name="Attardo G.M."/>
            <person name="Benoit J.B."/>
            <person name="Bornberg-Bauer E."/>
            <person name="Tobe S.S."/>
        </authorList>
    </citation>
    <scope>NUCLEOTIDE SEQUENCE</scope>
    <source>
        <strain evidence="1">Stay&amp;Tobe</strain>
    </source>
</reference>
<evidence type="ECO:0000313" key="2">
    <source>
        <dbReference type="Proteomes" id="UP001233999"/>
    </source>
</evidence>